<comment type="caution">
    <text evidence="1">The sequence shown here is derived from an EMBL/GenBank/DDBJ whole genome shotgun (WGS) entry which is preliminary data.</text>
</comment>
<dbReference type="EMBL" id="BARS01037794">
    <property type="protein sequence ID" value="GAG15589.1"/>
    <property type="molecule type" value="Genomic_DNA"/>
</dbReference>
<organism evidence="1">
    <name type="scientific">marine sediment metagenome</name>
    <dbReference type="NCBI Taxonomy" id="412755"/>
    <lineage>
        <taxon>unclassified sequences</taxon>
        <taxon>metagenomes</taxon>
        <taxon>ecological metagenomes</taxon>
    </lineage>
</organism>
<evidence type="ECO:0000313" key="1">
    <source>
        <dbReference type="EMBL" id="GAG15589.1"/>
    </source>
</evidence>
<evidence type="ECO:0008006" key="2">
    <source>
        <dbReference type="Google" id="ProtNLM"/>
    </source>
</evidence>
<reference evidence="1" key="1">
    <citation type="journal article" date="2014" name="Front. Microbiol.">
        <title>High frequency of phylogenetically diverse reductive dehalogenase-homologous genes in deep subseafloor sedimentary metagenomes.</title>
        <authorList>
            <person name="Kawai M."/>
            <person name="Futagami T."/>
            <person name="Toyoda A."/>
            <person name="Takaki Y."/>
            <person name="Nishi S."/>
            <person name="Hori S."/>
            <person name="Arai W."/>
            <person name="Tsubouchi T."/>
            <person name="Morono Y."/>
            <person name="Uchiyama I."/>
            <person name="Ito T."/>
            <person name="Fujiyama A."/>
            <person name="Inagaki F."/>
            <person name="Takami H."/>
        </authorList>
    </citation>
    <scope>NUCLEOTIDE SEQUENCE</scope>
    <source>
        <strain evidence="1">Expedition CK06-06</strain>
    </source>
</reference>
<dbReference type="AlphaFoldDB" id="X0VBW8"/>
<name>X0VBW8_9ZZZZ</name>
<proteinExistence type="predicted"/>
<accession>X0VBW8</accession>
<gene>
    <name evidence="1" type="ORF">S01H1_57903</name>
</gene>
<protein>
    <recommendedName>
        <fullName evidence="2">DUF5131 family protein</fullName>
    </recommendedName>
</protein>
<feature type="non-terminal residue" evidence="1">
    <location>
        <position position="76"/>
    </location>
</feature>
<sequence>MTLNKAKGRMFKSVGWTWNPIWGCSHNCKYCWAESLAKRWGKDFGPQFREHFLTDKMPNDGTWIFVGSMGDTFCWG</sequence>